<dbReference type="EMBL" id="LSSL01000828">
    <property type="protein sequence ID" value="OLY83594.1"/>
    <property type="molecule type" value="Genomic_DNA"/>
</dbReference>
<evidence type="ECO:0000313" key="2">
    <source>
        <dbReference type="Proteomes" id="UP000187455"/>
    </source>
</evidence>
<organism evidence="1 2">
    <name type="scientific">Smittium mucronatum</name>
    <dbReference type="NCBI Taxonomy" id="133383"/>
    <lineage>
        <taxon>Eukaryota</taxon>
        <taxon>Fungi</taxon>
        <taxon>Fungi incertae sedis</taxon>
        <taxon>Zoopagomycota</taxon>
        <taxon>Kickxellomycotina</taxon>
        <taxon>Harpellomycetes</taxon>
        <taxon>Harpellales</taxon>
        <taxon>Legeriomycetaceae</taxon>
        <taxon>Smittium</taxon>
    </lineage>
</organism>
<comment type="caution">
    <text evidence="1">The sequence shown here is derived from an EMBL/GenBank/DDBJ whole genome shotgun (WGS) entry which is preliminary data.</text>
</comment>
<dbReference type="Proteomes" id="UP000187455">
    <property type="component" value="Unassembled WGS sequence"/>
</dbReference>
<proteinExistence type="predicted"/>
<name>A0A1R0H398_9FUNG</name>
<sequence length="252" mass="28483">MNHPKPSQTSFENRLNVFLQRKDTDRDRTKTSNFAKLNLINFSQSQNSPAKRRTPYNSESSTFGQYIKKSAFSSQNSQIKTQFFNPPSSESISKKSINTFQTIKLKSIKDSDEIDPILENSKPLINKIPLDKSNLDSSKLLNSNSQLQAGLDCDPVTNPNNDFFPNNPDPHVNTDLTDNPSSLPNSQFVNSGFSDPNFSDYNNDYASFSQDDLIGIFSSNSQADNPNTNRFMELENGFFHYHKPNFRALSLS</sequence>
<protein>
    <submittedName>
        <fullName evidence="1">Uncharacterized protein</fullName>
    </submittedName>
</protein>
<dbReference type="AlphaFoldDB" id="A0A1R0H398"/>
<gene>
    <name evidence="1" type="ORF">AYI68_g2261</name>
</gene>
<keyword evidence="2" id="KW-1185">Reference proteome</keyword>
<accession>A0A1R0H398</accession>
<reference evidence="1 2" key="1">
    <citation type="journal article" date="2016" name="Mol. Biol. Evol.">
        <title>Genome-Wide Survey of Gut Fungi (Harpellales) Reveals the First Horizontally Transferred Ubiquitin Gene from a Mosquito Host.</title>
        <authorList>
            <person name="Wang Y."/>
            <person name="White M.M."/>
            <person name="Kvist S."/>
            <person name="Moncalvo J.M."/>
        </authorList>
    </citation>
    <scope>NUCLEOTIDE SEQUENCE [LARGE SCALE GENOMIC DNA]</scope>
    <source>
        <strain evidence="1 2">ALG-7-W6</strain>
    </source>
</reference>
<evidence type="ECO:0000313" key="1">
    <source>
        <dbReference type="EMBL" id="OLY83594.1"/>
    </source>
</evidence>